<evidence type="ECO:0000313" key="3">
    <source>
        <dbReference type="Proteomes" id="UP000761534"/>
    </source>
</evidence>
<evidence type="ECO:0000313" key="2">
    <source>
        <dbReference type="EMBL" id="KAA8909592.1"/>
    </source>
</evidence>
<protein>
    <submittedName>
        <fullName evidence="2">Uncharacterized protein</fullName>
    </submittedName>
</protein>
<organism evidence="2 3">
    <name type="scientific">Trichomonascus ciferrii</name>
    <dbReference type="NCBI Taxonomy" id="44093"/>
    <lineage>
        <taxon>Eukaryota</taxon>
        <taxon>Fungi</taxon>
        <taxon>Dikarya</taxon>
        <taxon>Ascomycota</taxon>
        <taxon>Saccharomycotina</taxon>
        <taxon>Dipodascomycetes</taxon>
        <taxon>Dipodascales</taxon>
        <taxon>Trichomonascaceae</taxon>
        <taxon>Trichomonascus</taxon>
        <taxon>Trichomonascus ciferrii complex</taxon>
    </lineage>
</organism>
<reference evidence="2" key="1">
    <citation type="journal article" date="2019" name="G3 (Bethesda)">
        <title>Genome Assemblies of Two Rare Opportunistic Yeast Pathogens: Diutina rugosa (syn. Candida rugosa) and Trichomonascus ciferrii (syn. Candida ciferrii).</title>
        <authorList>
            <person name="Mixao V."/>
            <person name="Saus E."/>
            <person name="Hansen A.P."/>
            <person name="Lass-Florl C."/>
            <person name="Gabaldon T."/>
        </authorList>
    </citation>
    <scope>NUCLEOTIDE SEQUENCE</scope>
    <source>
        <strain evidence="2">CBS 4856</strain>
    </source>
</reference>
<keyword evidence="3" id="KW-1185">Reference proteome</keyword>
<dbReference type="VEuPathDB" id="FungiDB:TRICI_004427"/>
<accession>A0A642V5U5</accession>
<feature type="region of interest" description="Disordered" evidence="1">
    <location>
        <begin position="256"/>
        <end position="276"/>
    </location>
</feature>
<dbReference type="Proteomes" id="UP000761534">
    <property type="component" value="Unassembled WGS sequence"/>
</dbReference>
<sequence>MKYNEAKIEVSKFKNWERFKIGNAGFFEEQQKEAVAAEQSVSRQMMMEELSKKVQALKEDTFAALYSRIDRLFYEHLLTPFEAMRENMEHCVDKRVELAVAEALQKHEKKEEELIKDINQRAETAFANIEKVSGEVKTVNTITKDYQVRFNDLWQELRTVKEQHRKLKEEMKQNHHRLYTRMDVAQKHAEGQLEGRAAFIEQQIGHIRVQALEERRDISKLLEEVFILPAKHKGELGSLARRSMAEDVIQHQQKNYTNNHRLPPPFPSKTVASPGPSKFRAIESRLDNLDTRIADLRHSQSSLTSKCSGMEEDLNFILEALEDVKDEEYVYISDDDEEEEGEQPVQENSETETESQSN</sequence>
<comment type="caution">
    <text evidence="2">The sequence shown here is derived from an EMBL/GenBank/DDBJ whole genome shotgun (WGS) entry which is preliminary data.</text>
</comment>
<dbReference type="EMBL" id="SWFS01000336">
    <property type="protein sequence ID" value="KAA8909592.1"/>
    <property type="molecule type" value="Genomic_DNA"/>
</dbReference>
<dbReference type="AlphaFoldDB" id="A0A642V5U5"/>
<gene>
    <name evidence="2" type="ORF">TRICI_004427</name>
</gene>
<feature type="region of interest" description="Disordered" evidence="1">
    <location>
        <begin position="327"/>
        <end position="358"/>
    </location>
</feature>
<proteinExistence type="predicted"/>
<name>A0A642V5U5_9ASCO</name>
<feature type="compositionally biased region" description="Acidic residues" evidence="1">
    <location>
        <begin position="333"/>
        <end position="342"/>
    </location>
</feature>
<feature type="compositionally biased region" description="Acidic residues" evidence="1">
    <location>
        <begin position="349"/>
        <end position="358"/>
    </location>
</feature>
<evidence type="ECO:0000256" key="1">
    <source>
        <dbReference type="SAM" id="MobiDB-lite"/>
    </source>
</evidence>